<evidence type="ECO:0000313" key="2">
    <source>
        <dbReference type="Proteomes" id="UP000430272"/>
    </source>
</evidence>
<keyword evidence="2" id="KW-1185">Reference proteome</keyword>
<sequence length="315" mass="34180">MLEQTRIDDRMVELRIQTDAVRGDLKIRVLLPANYDPADPRRYPVLYLLHGGSNPANPATSSDWSEKGGVVETTADSDLIVVMPDGGNGGWYTDWAFPGDVGPLNWQTFHMEQIVPFIDQNFKTIADKRGRAIAGLSMGGYGALRYAARYPENFAFVASFSGALNMLNPQQQRVIYVTEKADGKPTDGPFGVGSPLPVAADAVWTEADPVASTSFPPSNLAGMKVALYTGSGNSPNDPDAPFPTNVEGAIEPSSYRLAMALNEAGVPFTLTDYGRGEGIADCEGEHTWGCWKAALRDVLPDMMDEFDRLEPNGER</sequence>
<reference evidence="1 2" key="1">
    <citation type="submission" date="2019-12" db="EMBL/GenBank/DDBJ databases">
        <title>Genomic-based taxomic classification of the family Erythrobacteraceae.</title>
        <authorList>
            <person name="Xu L."/>
        </authorList>
    </citation>
    <scope>NUCLEOTIDE SEQUENCE [LARGE SCALE GENOMIC DNA]</scope>
    <source>
        <strain evidence="1 2">JCM 17468</strain>
    </source>
</reference>
<dbReference type="PANTHER" id="PTHR48098">
    <property type="entry name" value="ENTEROCHELIN ESTERASE-RELATED"/>
    <property type="match status" value="1"/>
</dbReference>
<accession>A0A844Y874</accession>
<dbReference type="AlphaFoldDB" id="A0A844Y874"/>
<organism evidence="1 2">
    <name type="scientific">Qipengyuania pelagi</name>
    <dbReference type="NCBI Taxonomy" id="994320"/>
    <lineage>
        <taxon>Bacteria</taxon>
        <taxon>Pseudomonadati</taxon>
        <taxon>Pseudomonadota</taxon>
        <taxon>Alphaproteobacteria</taxon>
        <taxon>Sphingomonadales</taxon>
        <taxon>Erythrobacteraceae</taxon>
        <taxon>Qipengyuania</taxon>
    </lineage>
</organism>
<dbReference type="Proteomes" id="UP000430272">
    <property type="component" value="Unassembled WGS sequence"/>
</dbReference>
<dbReference type="InterPro" id="IPR050583">
    <property type="entry name" value="Mycobacterial_A85_antigen"/>
</dbReference>
<gene>
    <name evidence="1" type="ORF">GRI47_09005</name>
</gene>
<protein>
    <submittedName>
        <fullName evidence="1">Esterase</fullName>
    </submittedName>
</protein>
<dbReference type="Gene3D" id="3.40.50.1820">
    <property type="entry name" value="alpha/beta hydrolase"/>
    <property type="match status" value="1"/>
</dbReference>
<dbReference type="InterPro" id="IPR000801">
    <property type="entry name" value="Esterase-like"/>
</dbReference>
<comment type="caution">
    <text evidence="1">The sequence shown here is derived from an EMBL/GenBank/DDBJ whole genome shotgun (WGS) entry which is preliminary data.</text>
</comment>
<dbReference type="EMBL" id="WTYD01000001">
    <property type="protein sequence ID" value="MXO54141.1"/>
    <property type="molecule type" value="Genomic_DNA"/>
</dbReference>
<dbReference type="RefSeq" id="WP_160660918.1">
    <property type="nucleotide sequence ID" value="NZ_BAABDV010000001.1"/>
</dbReference>
<proteinExistence type="predicted"/>
<name>A0A844Y874_9SPHN</name>
<dbReference type="Pfam" id="PF00756">
    <property type="entry name" value="Esterase"/>
    <property type="match status" value="1"/>
</dbReference>
<dbReference type="InterPro" id="IPR029058">
    <property type="entry name" value="AB_hydrolase_fold"/>
</dbReference>
<dbReference type="SUPFAM" id="SSF53474">
    <property type="entry name" value="alpha/beta-Hydrolases"/>
    <property type="match status" value="1"/>
</dbReference>
<dbReference type="GO" id="GO:0016747">
    <property type="term" value="F:acyltransferase activity, transferring groups other than amino-acyl groups"/>
    <property type="evidence" value="ECO:0007669"/>
    <property type="project" value="TreeGrafter"/>
</dbReference>
<dbReference type="OrthoDB" id="9784036at2"/>
<evidence type="ECO:0000313" key="1">
    <source>
        <dbReference type="EMBL" id="MXO54141.1"/>
    </source>
</evidence>
<dbReference type="PANTHER" id="PTHR48098:SF1">
    <property type="entry name" value="DIACYLGLYCEROL ACYLTRANSFERASE_MYCOLYLTRANSFERASE AG85A"/>
    <property type="match status" value="1"/>
</dbReference>